<evidence type="ECO:0000256" key="2">
    <source>
        <dbReference type="ARBA" id="ARBA00006875"/>
    </source>
</evidence>
<dbReference type="InterPro" id="IPR008805">
    <property type="entry name" value="RIB43A"/>
</dbReference>
<accession>G5BAY6</accession>
<evidence type="ECO:0000256" key="11">
    <source>
        <dbReference type="SAM" id="Coils"/>
    </source>
</evidence>
<evidence type="ECO:0000313" key="14">
    <source>
        <dbReference type="Proteomes" id="UP000006813"/>
    </source>
</evidence>
<dbReference type="Bgee" id="ENSHGLG00000003648">
    <property type="expression patterns" value="Expressed in liver and 10 other cell types or tissues"/>
</dbReference>
<evidence type="ECO:0000256" key="9">
    <source>
        <dbReference type="ARBA" id="ARBA00041087"/>
    </source>
</evidence>
<dbReference type="Proteomes" id="UP000694906">
    <property type="component" value="Unplaced"/>
</dbReference>
<keyword evidence="8" id="KW-0966">Cell projection</keyword>
<reference evidence="16" key="2">
    <citation type="submission" date="2025-04" db="UniProtKB">
        <authorList>
            <consortium name="RefSeq"/>
        </authorList>
    </citation>
    <scope>IDENTIFICATION</scope>
</reference>
<keyword evidence="3" id="KW-0963">Cytoplasm</keyword>
<keyword evidence="5 11" id="KW-0175">Coiled coil</keyword>
<dbReference type="Proteomes" id="UP000006813">
    <property type="component" value="Unassembled WGS sequence"/>
</dbReference>
<feature type="region of interest" description="Disordered" evidence="12">
    <location>
        <begin position="241"/>
        <end position="263"/>
    </location>
</feature>
<keyword evidence="6" id="KW-0969">Cilium</keyword>
<evidence type="ECO:0000256" key="4">
    <source>
        <dbReference type="ARBA" id="ARBA00022846"/>
    </source>
</evidence>
<evidence type="ECO:0000256" key="8">
    <source>
        <dbReference type="ARBA" id="ARBA00023273"/>
    </source>
</evidence>
<organism evidence="13 14">
    <name type="scientific">Heterocephalus glaber</name>
    <name type="common">Naked mole rat</name>
    <dbReference type="NCBI Taxonomy" id="10181"/>
    <lineage>
        <taxon>Eukaryota</taxon>
        <taxon>Metazoa</taxon>
        <taxon>Chordata</taxon>
        <taxon>Craniata</taxon>
        <taxon>Vertebrata</taxon>
        <taxon>Euteleostomi</taxon>
        <taxon>Mammalia</taxon>
        <taxon>Eutheria</taxon>
        <taxon>Euarchontoglires</taxon>
        <taxon>Glires</taxon>
        <taxon>Rodentia</taxon>
        <taxon>Hystricomorpha</taxon>
        <taxon>Bathyergidae</taxon>
        <taxon>Heterocephalus</taxon>
    </lineage>
</organism>
<feature type="coiled-coil region" evidence="11">
    <location>
        <begin position="42"/>
        <end position="115"/>
    </location>
</feature>
<evidence type="ECO:0000256" key="1">
    <source>
        <dbReference type="ARBA" id="ARBA00004611"/>
    </source>
</evidence>
<dbReference type="PANTHER" id="PTHR14517">
    <property type="entry name" value="RIB43A-RELATED"/>
    <property type="match status" value="1"/>
</dbReference>
<dbReference type="KEGG" id="hgl:101712873"/>
<dbReference type="InParanoid" id="G5BAY6"/>
<dbReference type="RefSeq" id="XP_021106893.1">
    <property type="nucleotide sequence ID" value="XM_021251234.1"/>
</dbReference>
<evidence type="ECO:0000256" key="6">
    <source>
        <dbReference type="ARBA" id="ARBA00023069"/>
    </source>
</evidence>
<evidence type="ECO:0000313" key="16">
    <source>
        <dbReference type="RefSeq" id="XP_021106893.1"/>
    </source>
</evidence>
<keyword evidence="7" id="KW-0206">Cytoskeleton</keyword>
<dbReference type="AlphaFoldDB" id="G5BAY6"/>
<dbReference type="Pfam" id="PF05914">
    <property type="entry name" value="RIB43A"/>
    <property type="match status" value="1"/>
</dbReference>
<comment type="subcellular location">
    <subcellularLocation>
        <location evidence="1">Cytoplasm</location>
        <location evidence="1">Cytoskeleton</location>
        <location evidence="1">Flagellum axoneme</location>
    </subcellularLocation>
</comment>
<dbReference type="EMBL" id="JH169322">
    <property type="protein sequence ID" value="EHB06447.1"/>
    <property type="molecule type" value="Genomic_DNA"/>
</dbReference>
<dbReference type="GeneID" id="101712873"/>
<evidence type="ECO:0000256" key="3">
    <source>
        <dbReference type="ARBA" id="ARBA00022490"/>
    </source>
</evidence>
<comment type="subunit">
    <text evidence="10">Microtubule inner protein component of sperm flagellar doublet microtubules.</text>
</comment>
<dbReference type="CTD" id="158787"/>
<keyword evidence="4" id="KW-0282">Flagellum</keyword>
<gene>
    <name evidence="16" type="primary">Ribc1</name>
    <name evidence="13" type="ORF">GW7_04945</name>
</gene>
<comment type="similarity">
    <text evidence="2">Belongs to the RIB43A family.</text>
</comment>
<feature type="compositionally biased region" description="Basic and acidic residues" evidence="12">
    <location>
        <begin position="247"/>
        <end position="256"/>
    </location>
</feature>
<protein>
    <recommendedName>
        <fullName evidence="9">RIB43A-like with coiled-coils protein 1</fullName>
    </recommendedName>
</protein>
<evidence type="ECO:0000256" key="12">
    <source>
        <dbReference type="SAM" id="MobiDB-lite"/>
    </source>
</evidence>
<dbReference type="PANTHER" id="PTHR14517:SF11">
    <property type="entry name" value="RIB43A-LIKE WITH COILED-COILS PROTEIN 1"/>
    <property type="match status" value="1"/>
</dbReference>
<evidence type="ECO:0000256" key="5">
    <source>
        <dbReference type="ARBA" id="ARBA00023054"/>
    </source>
</evidence>
<dbReference type="eggNOG" id="ENOG502QWST">
    <property type="taxonomic scope" value="Eukaryota"/>
</dbReference>
<dbReference type="STRING" id="10181.G5BAY6"/>
<evidence type="ECO:0000313" key="13">
    <source>
        <dbReference type="EMBL" id="EHB06447.1"/>
    </source>
</evidence>
<keyword evidence="15" id="KW-1185">Reference proteome</keyword>
<dbReference type="OrthoDB" id="429119at2759"/>
<name>G5BAY6_HETGA</name>
<reference evidence="13 14" key="1">
    <citation type="journal article" date="2011" name="Nature">
        <title>Genome sequencing reveals insights into physiology and longevity of the naked mole rat.</title>
        <authorList>
            <person name="Kim E.B."/>
            <person name="Fang X."/>
            <person name="Fushan A.A."/>
            <person name="Huang Z."/>
            <person name="Lobanov A.V."/>
            <person name="Han L."/>
            <person name="Marino S.M."/>
            <person name="Sun X."/>
            <person name="Turanov A.A."/>
            <person name="Yang P."/>
            <person name="Yim S.H."/>
            <person name="Zhao X."/>
            <person name="Kasaikina M.V."/>
            <person name="Stoletzki N."/>
            <person name="Peng C."/>
            <person name="Polak P."/>
            <person name="Xiong Z."/>
            <person name="Kiezun A."/>
            <person name="Zhu Y."/>
            <person name="Chen Y."/>
            <person name="Kryukov G.V."/>
            <person name="Zhang Q."/>
            <person name="Peshkin L."/>
            <person name="Yang L."/>
            <person name="Bronson R.T."/>
            <person name="Buffenstein R."/>
            <person name="Wang B."/>
            <person name="Han C."/>
            <person name="Li Q."/>
            <person name="Chen L."/>
            <person name="Zhao W."/>
            <person name="Sunyaev S.R."/>
            <person name="Park T.J."/>
            <person name="Zhang G."/>
            <person name="Wang J."/>
            <person name="Gladyshev V.N."/>
        </authorList>
    </citation>
    <scope>NUCLEOTIDE SEQUENCE [LARGE SCALE GENOMIC DNA]</scope>
</reference>
<sequence>MYRVDLSPDAKEVAAIEARRNREKDRQSRFFNVQNQVMGVNVEALNNQVEEQKLQEATERNKEAAYDTKKVQYDLVVQMLEKEEAKRARRVAKKIQDFRQQKQEFKNRCECELQDAARFQRIPVQFQQYPAQFQEFPTQFQEFPACLSDKVPFSGPASMQCFLGEGLHRASFLRMQQQQFRYNLERQLQEQQQVRAEEKYADMLSDQQHLVMDMRAAQMARLEESCCVAMSSARANANKVQAAKLAEQQRHEHQRQQEANLSDIQKQTTSNLLTENPQVAQHPMAPHPVLPYCWKGMTPQQQADIRKAQEAQCHEKKAQRQSEQALGTEWASQTICLAQAALELEEQERELCAEFQRGL</sequence>
<evidence type="ECO:0000256" key="7">
    <source>
        <dbReference type="ARBA" id="ARBA00023212"/>
    </source>
</evidence>
<proteinExistence type="inferred from homology"/>
<evidence type="ECO:0000313" key="15">
    <source>
        <dbReference type="Proteomes" id="UP000694906"/>
    </source>
</evidence>
<evidence type="ECO:0000256" key="10">
    <source>
        <dbReference type="ARBA" id="ARBA00046435"/>
    </source>
</evidence>